<dbReference type="RefSeq" id="XP_012654793.1">
    <property type="nucleotide sequence ID" value="XM_012799339.1"/>
</dbReference>
<keyword evidence="2" id="KW-1185">Reference proteome</keyword>
<dbReference type="InParanoid" id="W7X8D3"/>
<dbReference type="GeneID" id="24440428"/>
<proteinExistence type="predicted"/>
<name>W7X8D3_TETTS</name>
<dbReference type="Proteomes" id="UP000009168">
    <property type="component" value="Unassembled WGS sequence"/>
</dbReference>
<evidence type="ECO:0000313" key="1">
    <source>
        <dbReference type="EMBL" id="EWS72668.1"/>
    </source>
</evidence>
<protein>
    <submittedName>
        <fullName evidence="1">Uncharacterized protein</fullName>
    </submittedName>
</protein>
<reference evidence="2" key="1">
    <citation type="journal article" date="2006" name="PLoS Biol.">
        <title>Macronuclear genome sequence of the ciliate Tetrahymena thermophila, a model eukaryote.</title>
        <authorList>
            <person name="Eisen J.A."/>
            <person name="Coyne R.S."/>
            <person name="Wu M."/>
            <person name="Wu D."/>
            <person name="Thiagarajan M."/>
            <person name="Wortman J.R."/>
            <person name="Badger J.H."/>
            <person name="Ren Q."/>
            <person name="Amedeo P."/>
            <person name="Jones K.M."/>
            <person name="Tallon L.J."/>
            <person name="Delcher A.L."/>
            <person name="Salzberg S.L."/>
            <person name="Silva J.C."/>
            <person name="Haas B.J."/>
            <person name="Majoros W.H."/>
            <person name="Farzad M."/>
            <person name="Carlton J.M."/>
            <person name="Smith R.K. Jr."/>
            <person name="Garg J."/>
            <person name="Pearlman R.E."/>
            <person name="Karrer K.M."/>
            <person name="Sun L."/>
            <person name="Manning G."/>
            <person name="Elde N.C."/>
            <person name="Turkewitz A.P."/>
            <person name="Asai D.J."/>
            <person name="Wilkes D.E."/>
            <person name="Wang Y."/>
            <person name="Cai H."/>
            <person name="Collins K."/>
            <person name="Stewart B.A."/>
            <person name="Lee S.R."/>
            <person name="Wilamowska K."/>
            <person name="Weinberg Z."/>
            <person name="Ruzzo W.L."/>
            <person name="Wloga D."/>
            <person name="Gaertig J."/>
            <person name="Frankel J."/>
            <person name="Tsao C.-C."/>
            <person name="Gorovsky M.A."/>
            <person name="Keeling P.J."/>
            <person name="Waller R.F."/>
            <person name="Patron N.J."/>
            <person name="Cherry J.M."/>
            <person name="Stover N.A."/>
            <person name="Krieger C.J."/>
            <person name="del Toro C."/>
            <person name="Ryder H.F."/>
            <person name="Williamson S.C."/>
            <person name="Barbeau R.A."/>
            <person name="Hamilton E.P."/>
            <person name="Orias E."/>
        </authorList>
    </citation>
    <scope>NUCLEOTIDE SEQUENCE [LARGE SCALE GENOMIC DNA]</scope>
    <source>
        <strain evidence="2">SB210</strain>
    </source>
</reference>
<dbReference type="EMBL" id="GG662537">
    <property type="protein sequence ID" value="EWS72668.1"/>
    <property type="molecule type" value="Genomic_DNA"/>
</dbReference>
<dbReference type="AlphaFoldDB" id="W7X8D3"/>
<organism evidence="1 2">
    <name type="scientific">Tetrahymena thermophila (strain SB210)</name>
    <dbReference type="NCBI Taxonomy" id="312017"/>
    <lineage>
        <taxon>Eukaryota</taxon>
        <taxon>Sar</taxon>
        <taxon>Alveolata</taxon>
        <taxon>Ciliophora</taxon>
        <taxon>Intramacronucleata</taxon>
        <taxon>Oligohymenophorea</taxon>
        <taxon>Hymenostomatida</taxon>
        <taxon>Tetrahymenina</taxon>
        <taxon>Tetrahymenidae</taxon>
        <taxon>Tetrahymena</taxon>
    </lineage>
</organism>
<accession>W7X8D3</accession>
<evidence type="ECO:0000313" key="2">
    <source>
        <dbReference type="Proteomes" id="UP000009168"/>
    </source>
</evidence>
<dbReference type="KEGG" id="tet:TTHERM_000727807"/>
<gene>
    <name evidence="1" type="ORF">TTHERM_000727807</name>
</gene>
<sequence>MSFNSQTAIYFNFCRNLHEYLLKSNYPCFWLHFKSIKKNKIKVLTCKDFNFFRNEKKFPNPSKRCSQEGWEGVGIRMKAHFAGDKEQIFSFLHYSFIKCISQVQSIEKTLLKECVLRSHQRQIKNEVKSKALEQSEPPCVLRIVQLCY</sequence>